<evidence type="ECO:0008006" key="4">
    <source>
        <dbReference type="Google" id="ProtNLM"/>
    </source>
</evidence>
<dbReference type="InterPro" id="IPR010920">
    <property type="entry name" value="LSM_dom_sf"/>
</dbReference>
<keyword evidence="1" id="KW-0812">Transmembrane</keyword>
<accession>A0A3Q8S434</accession>
<dbReference type="SUPFAM" id="SSF50182">
    <property type="entry name" value="Sm-like ribonucleoproteins"/>
    <property type="match status" value="1"/>
</dbReference>
<dbReference type="AlphaFoldDB" id="A0A3Q8S434"/>
<evidence type="ECO:0000313" key="2">
    <source>
        <dbReference type="EMBL" id="AZK45749.1"/>
    </source>
</evidence>
<dbReference type="OrthoDB" id="2664066at2"/>
<gene>
    <name evidence="2" type="ORF">EIM92_05615</name>
</gene>
<evidence type="ECO:0000313" key="3">
    <source>
        <dbReference type="Proteomes" id="UP000273145"/>
    </source>
</evidence>
<keyword evidence="3" id="KW-1185">Reference proteome</keyword>
<proteinExistence type="predicted"/>
<keyword evidence="1" id="KW-1133">Transmembrane helix</keyword>
<dbReference type="RefSeq" id="WP_125081847.1">
    <property type="nucleotide sequence ID" value="NZ_CP034248.1"/>
</dbReference>
<keyword evidence="1" id="KW-0472">Membrane</keyword>
<name>A0A3Q8S434_9BACL</name>
<dbReference type="EMBL" id="CP034248">
    <property type="protein sequence ID" value="AZK45749.1"/>
    <property type="molecule type" value="Genomic_DNA"/>
</dbReference>
<dbReference type="Proteomes" id="UP000273145">
    <property type="component" value="Chromosome"/>
</dbReference>
<reference evidence="2 3" key="1">
    <citation type="submission" date="2018-11" db="EMBL/GenBank/DDBJ databases">
        <title>Genome sequencing of Paenibacillus lentus DSM25539(T).</title>
        <authorList>
            <person name="Kook J.-K."/>
            <person name="Park S.-N."/>
            <person name="Lim Y.K."/>
        </authorList>
    </citation>
    <scope>NUCLEOTIDE SEQUENCE [LARGE SCALE GENOMIC DNA]</scope>
    <source>
        <strain evidence="2 3">DSM 25539</strain>
    </source>
</reference>
<feature type="transmembrane region" description="Helical" evidence="1">
    <location>
        <begin position="55"/>
        <end position="78"/>
    </location>
</feature>
<dbReference type="CDD" id="cd00600">
    <property type="entry name" value="Sm_like"/>
    <property type="match status" value="1"/>
</dbReference>
<dbReference type="KEGG" id="plen:EIM92_05615"/>
<organism evidence="2 3">
    <name type="scientific">Paenibacillus lentus</name>
    <dbReference type="NCBI Taxonomy" id="1338368"/>
    <lineage>
        <taxon>Bacteria</taxon>
        <taxon>Bacillati</taxon>
        <taxon>Bacillota</taxon>
        <taxon>Bacilli</taxon>
        <taxon>Bacillales</taxon>
        <taxon>Paenibacillaceae</taxon>
        <taxon>Paenibacillus</taxon>
    </lineage>
</organism>
<sequence>MRILVEAYYNCLHCKNKRVRILTRDGRQYTGTIMDVDYNNVYLRPDARGTVKTSAFYPGFYGGDILTLSLFTLLAIALI</sequence>
<evidence type="ECO:0000256" key="1">
    <source>
        <dbReference type="SAM" id="Phobius"/>
    </source>
</evidence>
<protein>
    <recommendedName>
        <fullName evidence="4">Cellobiose phosphorylase</fullName>
    </recommendedName>
</protein>